<keyword evidence="2" id="KW-1185">Reference proteome</keyword>
<dbReference type="CDD" id="cd07432">
    <property type="entry name" value="PHP_HisPPase"/>
    <property type="match status" value="1"/>
</dbReference>
<reference evidence="2" key="1">
    <citation type="submission" date="2019-08" db="EMBL/GenBank/DDBJ databases">
        <title>Arthrobacter sp. nov., isolated from plateau pika and Tibetan wild ass.</title>
        <authorList>
            <person name="Ge Y."/>
        </authorList>
    </citation>
    <scope>NUCLEOTIDE SEQUENCE [LARGE SCALE GENOMIC DNA]</scope>
    <source>
        <strain evidence="2">HF-4214</strain>
    </source>
</reference>
<dbReference type="SUPFAM" id="SSF89550">
    <property type="entry name" value="PHP domain-like"/>
    <property type="match status" value="1"/>
</dbReference>
<dbReference type="RefSeq" id="WP_154334310.1">
    <property type="nucleotide sequence ID" value="NZ_VTFY01000012.1"/>
</dbReference>
<gene>
    <name evidence="1" type="ORF">GJG86_13445</name>
</gene>
<dbReference type="AlphaFoldDB" id="A0A6N7RS64"/>
<dbReference type="InterPro" id="IPR027417">
    <property type="entry name" value="P-loop_NTPase"/>
</dbReference>
<dbReference type="Gene3D" id="3.20.20.140">
    <property type="entry name" value="Metal-dependent hydrolases"/>
    <property type="match status" value="1"/>
</dbReference>
<dbReference type="InterPro" id="IPR016195">
    <property type="entry name" value="Pol/histidinol_Pase-like"/>
</dbReference>
<dbReference type="Gene3D" id="3.40.50.300">
    <property type="entry name" value="P-loop containing nucleotide triphosphate hydrolases"/>
    <property type="match status" value="1"/>
</dbReference>
<dbReference type="SUPFAM" id="SSF52540">
    <property type="entry name" value="P-loop containing nucleoside triphosphate hydrolases"/>
    <property type="match status" value="1"/>
</dbReference>
<comment type="caution">
    <text evidence="1">The sequence shown here is derived from an EMBL/GenBank/DDBJ whole genome shotgun (WGS) entry which is preliminary data.</text>
</comment>
<evidence type="ECO:0000313" key="1">
    <source>
        <dbReference type="EMBL" id="MRX83488.1"/>
    </source>
</evidence>
<evidence type="ECO:0000313" key="2">
    <source>
        <dbReference type="Proteomes" id="UP000438093"/>
    </source>
</evidence>
<dbReference type="EMBL" id="VTFY01000012">
    <property type="protein sequence ID" value="MRX83488.1"/>
    <property type="molecule type" value="Genomic_DNA"/>
</dbReference>
<dbReference type="Proteomes" id="UP000438093">
    <property type="component" value="Unassembled WGS sequence"/>
</dbReference>
<organism evidence="1 2">
    <name type="scientific">Eggerthella guodeyinii</name>
    <dbReference type="NCBI Taxonomy" id="2690837"/>
    <lineage>
        <taxon>Bacteria</taxon>
        <taxon>Bacillati</taxon>
        <taxon>Actinomycetota</taxon>
        <taxon>Coriobacteriia</taxon>
        <taxon>Eggerthellales</taxon>
        <taxon>Eggerthellaceae</taxon>
        <taxon>Eggerthella</taxon>
    </lineage>
</organism>
<sequence length="687" mass="78023">MKRIDLHIHTVATKFDRKSFEFDIAALKNYVEVAKLSAIAITNHNMFDIDNYRLVCDAVDIPVFPGIELNVTMPGKYGHVLVIAGADDVDMFSICASTISSIFEAGRDHIGWDEVRALFSDIGKYLVMPHYRKDKQLDDLTLDAIRKSTGIDALEVSNAKKWLREIESAPEPLVLFSDGRPGERMPECEEDEALSRYAYGFTYVQCEEMTTTSIKQALREKRNVEVFDKDNDFEILPEGVPVSRRINVIVGKRSSGKTFTLKRIMDSLQSSEYTYLRQFQITKNAEEDVFKENGSSEDERFCTRYFAPMQDALSGYLDDNDVCRADVGDFCEALVRFAQSPESDCSKYPIFIAQSFVTDGIDNRIHEDCKLIKAARTIRSSKERHELVSSLLGEDALRAFEHAVEDTAWQEYIKLRHIQLADQLRVKIQRGLAQFSSRKPLPETAPLREYLKSSCREQELSRLVGYLEEREELEAEVEGRFKLKRTRFGVVSATEARKNAKGMPKGAELAKLYGKKLTPLDQIRQLRTFPTEIRPFACRLLFKVESAIVNNDEQETPLSGGQRAEYVFVHEIKKAEGSEYVFLDEPESSFDNEFLIGEIADMVNSLAKRSTVFLVTHNNTLGVSLHPDRVIYAIKDAGKYRLYSGAMTSRELAASDGLTTGKAEVLLRTMEAGVDAYEDRKDYYETA</sequence>
<protein>
    <recommendedName>
        <fullName evidence="3">Polymerase/histidinol phosphatase N-terminal domain-containing protein</fullName>
    </recommendedName>
</protein>
<accession>A0A6N7RS64</accession>
<proteinExistence type="predicted"/>
<name>A0A6N7RS64_9ACTN</name>
<evidence type="ECO:0008006" key="3">
    <source>
        <dbReference type="Google" id="ProtNLM"/>
    </source>
</evidence>